<dbReference type="Proteomes" id="UP001233999">
    <property type="component" value="Unassembled WGS sequence"/>
</dbReference>
<organism evidence="1 2">
    <name type="scientific">Diploptera punctata</name>
    <name type="common">Pacific beetle cockroach</name>
    <dbReference type="NCBI Taxonomy" id="6984"/>
    <lineage>
        <taxon>Eukaryota</taxon>
        <taxon>Metazoa</taxon>
        <taxon>Ecdysozoa</taxon>
        <taxon>Arthropoda</taxon>
        <taxon>Hexapoda</taxon>
        <taxon>Insecta</taxon>
        <taxon>Pterygota</taxon>
        <taxon>Neoptera</taxon>
        <taxon>Polyneoptera</taxon>
        <taxon>Dictyoptera</taxon>
        <taxon>Blattodea</taxon>
        <taxon>Blaberoidea</taxon>
        <taxon>Blaberidae</taxon>
        <taxon>Diplopterinae</taxon>
        <taxon>Diploptera</taxon>
    </lineage>
</organism>
<feature type="non-terminal residue" evidence="1">
    <location>
        <position position="72"/>
    </location>
</feature>
<proteinExistence type="predicted"/>
<reference evidence="1" key="2">
    <citation type="submission" date="2023-05" db="EMBL/GenBank/DDBJ databases">
        <authorList>
            <person name="Fouks B."/>
        </authorList>
    </citation>
    <scope>NUCLEOTIDE SEQUENCE</scope>
    <source>
        <strain evidence="1">Stay&amp;Tobe</strain>
        <tissue evidence="1">Testes</tissue>
    </source>
</reference>
<comment type="caution">
    <text evidence="1">The sequence shown here is derived from an EMBL/GenBank/DDBJ whole genome shotgun (WGS) entry which is preliminary data.</text>
</comment>
<protein>
    <submittedName>
        <fullName evidence="1">Uncharacterized protein</fullName>
    </submittedName>
</protein>
<gene>
    <name evidence="1" type="ORF">L9F63_019115</name>
</gene>
<accession>A0AAD7ZVD1</accession>
<sequence>GFVVRDSCVGDTRFQFEKDRISCDWRLDCFRCALCHFSKCHNFLYYSFFFALTCRSRLLQIETFGLLFFLLP</sequence>
<evidence type="ECO:0000313" key="1">
    <source>
        <dbReference type="EMBL" id="KAJ9587362.1"/>
    </source>
</evidence>
<feature type="non-terminal residue" evidence="1">
    <location>
        <position position="1"/>
    </location>
</feature>
<keyword evidence="2" id="KW-1185">Reference proteome</keyword>
<name>A0AAD7ZVD1_DIPPU</name>
<evidence type="ECO:0000313" key="2">
    <source>
        <dbReference type="Proteomes" id="UP001233999"/>
    </source>
</evidence>
<dbReference type="AlphaFoldDB" id="A0AAD7ZVD1"/>
<dbReference type="EMBL" id="JASPKZ010006445">
    <property type="protein sequence ID" value="KAJ9587362.1"/>
    <property type="molecule type" value="Genomic_DNA"/>
</dbReference>
<reference evidence="1" key="1">
    <citation type="journal article" date="2023" name="IScience">
        <title>Live-bearing cockroach genome reveals convergent evolutionary mechanisms linked to viviparity in insects and beyond.</title>
        <authorList>
            <person name="Fouks B."/>
            <person name="Harrison M.C."/>
            <person name="Mikhailova A.A."/>
            <person name="Marchal E."/>
            <person name="English S."/>
            <person name="Carruthers M."/>
            <person name="Jennings E.C."/>
            <person name="Chiamaka E.L."/>
            <person name="Frigard R.A."/>
            <person name="Pippel M."/>
            <person name="Attardo G.M."/>
            <person name="Benoit J.B."/>
            <person name="Bornberg-Bauer E."/>
            <person name="Tobe S.S."/>
        </authorList>
    </citation>
    <scope>NUCLEOTIDE SEQUENCE</scope>
    <source>
        <strain evidence="1">Stay&amp;Tobe</strain>
    </source>
</reference>